<dbReference type="InterPro" id="IPR001263">
    <property type="entry name" value="PI3K_accessory_dom"/>
</dbReference>
<feature type="compositionally biased region" description="Pro residues" evidence="8">
    <location>
        <begin position="446"/>
        <end position="458"/>
    </location>
</feature>
<dbReference type="PANTHER" id="PTHR10048:SF22">
    <property type="entry name" value="PHOSPHATIDYLINOSITOL 4-KINASE BETA"/>
    <property type="match status" value="1"/>
</dbReference>
<evidence type="ECO:0000256" key="4">
    <source>
        <dbReference type="ARBA" id="ARBA00022777"/>
    </source>
</evidence>
<dbReference type="EMBL" id="OU963901">
    <property type="protein sequence ID" value="CAH2991896.1"/>
    <property type="molecule type" value="Genomic_DNA"/>
</dbReference>
<dbReference type="SMART" id="SM00146">
    <property type="entry name" value="PI3Kc"/>
    <property type="match status" value="1"/>
</dbReference>
<evidence type="ECO:0000256" key="6">
    <source>
        <dbReference type="ARBA" id="ARBA00037860"/>
    </source>
</evidence>
<evidence type="ECO:0000256" key="7">
    <source>
        <dbReference type="ARBA" id="ARBA00039877"/>
    </source>
</evidence>
<proteinExistence type="predicted"/>
<evidence type="ECO:0000256" key="2">
    <source>
        <dbReference type="ARBA" id="ARBA00012169"/>
    </source>
</evidence>
<dbReference type="InterPro" id="IPR036940">
    <property type="entry name" value="PI3/4_kinase_cat_sf"/>
</dbReference>
<evidence type="ECO:0000259" key="10">
    <source>
        <dbReference type="PROSITE" id="PS51545"/>
    </source>
</evidence>
<comment type="subcellular location">
    <subcellularLocation>
        <location evidence="1">Mitochondrion outer membrane</location>
        <topology evidence="1">Peripheral membrane protein</topology>
    </subcellularLocation>
    <subcellularLocation>
        <location evidence="6">Rough endoplasmic reticulum membrane</location>
        <topology evidence="6">Peripheral membrane protein</topology>
    </subcellularLocation>
</comment>
<dbReference type="PROSITE" id="PS00916">
    <property type="entry name" value="PI3_4_KINASE_2"/>
    <property type="match status" value="1"/>
</dbReference>
<evidence type="ECO:0000313" key="12">
    <source>
        <dbReference type="Proteomes" id="UP001153292"/>
    </source>
</evidence>
<dbReference type="Gene3D" id="1.10.1070.11">
    <property type="entry name" value="Phosphatidylinositol 3-/4-kinase, catalytic domain"/>
    <property type="match status" value="1"/>
</dbReference>
<dbReference type="EC" id="2.7.1.67" evidence="2"/>
<keyword evidence="3" id="KW-0808">Transferase</keyword>
<dbReference type="Proteomes" id="UP001153292">
    <property type="component" value="Chromosome 8"/>
</dbReference>
<dbReference type="InterPro" id="IPR049160">
    <property type="entry name" value="PI4KB-PIK1_PIK"/>
</dbReference>
<name>A0ABN8LBX7_CHISP</name>
<dbReference type="Gene3D" id="3.30.1010.10">
    <property type="entry name" value="Phosphatidylinositol 3-kinase Catalytic Subunit, Chain A, domain 4"/>
    <property type="match status" value="1"/>
</dbReference>
<evidence type="ECO:0000259" key="9">
    <source>
        <dbReference type="PROSITE" id="PS50290"/>
    </source>
</evidence>
<dbReference type="InterPro" id="IPR015433">
    <property type="entry name" value="PI3/4_kinase"/>
</dbReference>
<dbReference type="InterPro" id="IPR011009">
    <property type="entry name" value="Kinase-like_dom_sf"/>
</dbReference>
<keyword evidence="4" id="KW-0418">Kinase</keyword>
<sequence>MLEDVPVHGSRCEQNIAKAPMHQRNFSLDFRHVTGSTGPPPGCGHQRNRSLDSVLQRIPEDVTPTSPEGAPLRSPLEAGAARLAAAGAGSDDSGIHAPPDADVDDAEPVRRPAAAARSRESLDSGNPEDADKPPDPPDAAAPAQDGDGDGDAPDAVDAHRTPAASSKNKDFLLRLFESKLFDMSMAISYLFNSKEPGVQTYLANKLFSFPPDDVDFYLPQLATMYIEMGDVADVLRPYLVHRCKRSADFSLRLAWLLTAFEGEVKRSKALKLRDSILADEIRPSAAGAGAGAGLGAGAVGARRGHHRSQSDASALRAPAPSARHLGDLASGRAFDNGCLCAEHCVCGAPRLTPQIQFINALVNIGRRLAGVADKERRNGKLRAELAALDLNLPARVCLPLHPRPHHVLRIPPHAAAVLNSKDKAPYIMYVEVLETAPDGTGGLPPRLLPPAPPAPHSPPIRHTKSEENLAPPPLYYPLPLEPPDLADLADCWSPHDPHDPHDLSDAPHDTISQISVQSGSSSVSGASLDQLSLSGAGAGAGVGAVGAGDVRRRLADATAAPPPNTFRHDPADPSAATLKECWESKLSRLRASSPYGTLAGWRLLGCIVKVGDDLRQELLAAQLLRRLQAVWDAERVPLVLRPYRITCLDRDAGLIQPVVNSVSLHQIKKQSGGASLRAWLELEHGAPTTESFLRAQTAFTRSAAAYCLASYLLQLKDRHNGNILLDSEGHIIHIDFGFIFSNSPKNLGFESSPFKLTREFVEVMDGESSDMFQYFQLLLLRGLLAARKHCDQIVNIVETMRTGGQLSCLRSSGCVSAFRARFHLNRTEPQLHQLVTRLVRDATHSLSTRLYDNYQYYTNGIL</sequence>
<gene>
    <name evidence="11" type="ORF">CHILSU_LOCUS10924</name>
</gene>
<dbReference type="PROSITE" id="PS00915">
    <property type="entry name" value="PI3_4_KINASE_1"/>
    <property type="match status" value="1"/>
</dbReference>
<dbReference type="PROSITE" id="PS51545">
    <property type="entry name" value="PIK_HELICAL"/>
    <property type="match status" value="1"/>
</dbReference>
<dbReference type="InterPro" id="IPR000403">
    <property type="entry name" value="PI3/4_kinase_cat_dom"/>
</dbReference>
<feature type="region of interest" description="Disordered" evidence="8">
    <location>
        <begin position="440"/>
        <end position="469"/>
    </location>
</feature>
<dbReference type="InterPro" id="IPR018936">
    <property type="entry name" value="PI3/4_kinase_CS"/>
</dbReference>
<dbReference type="SUPFAM" id="SSF56112">
    <property type="entry name" value="Protein kinase-like (PK-like)"/>
    <property type="match status" value="1"/>
</dbReference>
<comment type="catalytic activity">
    <reaction evidence="5">
        <text>a 1,2-diacyl-sn-glycero-3-phospho-(1D-myo-inositol) + ATP = a 1,2-diacyl-sn-glycero-3-phospho-(1D-myo-inositol 4-phosphate) + ADP + H(+)</text>
        <dbReference type="Rhea" id="RHEA:19877"/>
        <dbReference type="ChEBI" id="CHEBI:15378"/>
        <dbReference type="ChEBI" id="CHEBI:30616"/>
        <dbReference type="ChEBI" id="CHEBI:57880"/>
        <dbReference type="ChEBI" id="CHEBI:58178"/>
        <dbReference type="ChEBI" id="CHEBI:456216"/>
        <dbReference type="EC" id="2.7.1.67"/>
    </reaction>
    <physiologicalReaction direction="left-to-right" evidence="5">
        <dbReference type="Rhea" id="RHEA:19878"/>
    </physiologicalReaction>
</comment>
<feature type="domain" description="PI3K/PI4K catalytic" evidence="9">
    <location>
        <begin position="580"/>
        <end position="847"/>
    </location>
</feature>
<dbReference type="Pfam" id="PF00454">
    <property type="entry name" value="PI3_PI4_kinase"/>
    <property type="match status" value="1"/>
</dbReference>
<keyword evidence="12" id="KW-1185">Reference proteome</keyword>
<evidence type="ECO:0000256" key="1">
    <source>
        <dbReference type="ARBA" id="ARBA00004450"/>
    </source>
</evidence>
<evidence type="ECO:0000256" key="5">
    <source>
        <dbReference type="ARBA" id="ARBA00036767"/>
    </source>
</evidence>
<feature type="region of interest" description="Disordered" evidence="8">
    <location>
        <begin position="83"/>
        <end position="163"/>
    </location>
</feature>
<dbReference type="Pfam" id="PF21245">
    <property type="entry name" value="PI4KB-PIK1_PIK"/>
    <property type="match status" value="1"/>
</dbReference>
<evidence type="ECO:0000256" key="3">
    <source>
        <dbReference type="ARBA" id="ARBA00022679"/>
    </source>
</evidence>
<dbReference type="PANTHER" id="PTHR10048">
    <property type="entry name" value="PHOSPHATIDYLINOSITOL KINASE"/>
    <property type="match status" value="1"/>
</dbReference>
<protein>
    <recommendedName>
        <fullName evidence="7">Phosphatidylinositol 4-kinase beta</fullName>
        <ecNumber evidence="2">2.7.1.67</ecNumber>
    </recommendedName>
</protein>
<feature type="region of interest" description="Disordered" evidence="8">
    <location>
        <begin position="487"/>
        <end position="508"/>
    </location>
</feature>
<accession>A0ABN8LBX7</accession>
<evidence type="ECO:0000256" key="8">
    <source>
        <dbReference type="SAM" id="MobiDB-lite"/>
    </source>
</evidence>
<reference evidence="11" key="1">
    <citation type="submission" date="2021-12" db="EMBL/GenBank/DDBJ databases">
        <authorList>
            <person name="King R."/>
        </authorList>
    </citation>
    <scope>NUCLEOTIDE SEQUENCE</scope>
</reference>
<organism evidence="11 12">
    <name type="scientific">Chilo suppressalis</name>
    <name type="common">Asiatic rice borer moth</name>
    <dbReference type="NCBI Taxonomy" id="168631"/>
    <lineage>
        <taxon>Eukaryota</taxon>
        <taxon>Metazoa</taxon>
        <taxon>Ecdysozoa</taxon>
        <taxon>Arthropoda</taxon>
        <taxon>Hexapoda</taxon>
        <taxon>Insecta</taxon>
        <taxon>Pterygota</taxon>
        <taxon>Neoptera</taxon>
        <taxon>Endopterygota</taxon>
        <taxon>Lepidoptera</taxon>
        <taxon>Glossata</taxon>
        <taxon>Ditrysia</taxon>
        <taxon>Pyraloidea</taxon>
        <taxon>Crambidae</taxon>
        <taxon>Crambinae</taxon>
        <taxon>Chilo</taxon>
    </lineage>
</organism>
<evidence type="ECO:0000313" key="11">
    <source>
        <dbReference type="EMBL" id="CAH2991896.1"/>
    </source>
</evidence>
<feature type="domain" description="PIK helical" evidence="10">
    <location>
        <begin position="90"/>
        <end position="284"/>
    </location>
</feature>
<dbReference type="PROSITE" id="PS50290">
    <property type="entry name" value="PI3_4_KINASE_3"/>
    <property type="match status" value="1"/>
</dbReference>
<feature type="compositionally biased region" description="Basic and acidic residues" evidence="8">
    <location>
        <begin position="493"/>
        <end position="508"/>
    </location>
</feature>